<keyword evidence="3" id="KW-1185">Reference proteome</keyword>
<comment type="caution">
    <text evidence="2">The sequence shown here is derived from an EMBL/GenBank/DDBJ whole genome shotgun (WGS) entry which is preliminary data.</text>
</comment>
<dbReference type="Pfam" id="PF24035">
    <property type="entry name" value="DUF7344"/>
    <property type="match status" value="1"/>
</dbReference>
<evidence type="ECO:0000259" key="1">
    <source>
        <dbReference type="Pfam" id="PF24035"/>
    </source>
</evidence>
<accession>A0AAV3T9P3</accession>
<organism evidence="2 3">
    <name type="scientific">Natronoarchaeum mannanilyticum</name>
    <dbReference type="NCBI Taxonomy" id="926360"/>
    <lineage>
        <taxon>Archaea</taxon>
        <taxon>Methanobacteriati</taxon>
        <taxon>Methanobacteriota</taxon>
        <taxon>Stenosarchaea group</taxon>
        <taxon>Halobacteria</taxon>
        <taxon>Halobacteriales</taxon>
        <taxon>Natronoarchaeaceae</taxon>
    </lineage>
</organism>
<name>A0AAV3T9P3_9EURY</name>
<evidence type="ECO:0000313" key="2">
    <source>
        <dbReference type="EMBL" id="GAA0673384.1"/>
    </source>
</evidence>
<dbReference type="EMBL" id="BAAADV010000003">
    <property type="protein sequence ID" value="GAA0673384.1"/>
    <property type="molecule type" value="Genomic_DNA"/>
</dbReference>
<gene>
    <name evidence="2" type="ORF">GCM10009020_20490</name>
</gene>
<feature type="domain" description="DUF7344" evidence="1">
    <location>
        <begin position="19"/>
        <end position="84"/>
    </location>
</feature>
<dbReference type="RefSeq" id="WP_377074811.1">
    <property type="nucleotide sequence ID" value="NZ_BAAADV010000003.1"/>
</dbReference>
<proteinExistence type="predicted"/>
<dbReference type="InterPro" id="IPR055768">
    <property type="entry name" value="DUF7344"/>
</dbReference>
<dbReference type="Proteomes" id="UP001500420">
    <property type="component" value="Unassembled WGS sequence"/>
</dbReference>
<sequence length="132" mass="14809">MKPHYRNGEQVIDRWDDVFEALSAEPRRQLVVSLLDAEPAESVPLPESAVNPNVPPDREALRRELHHHHLPKLADLGIVAWEEDPLVASRGPRFDEAAVVFEALHSTATELPDSLVVGCQRLERERQKGVGD</sequence>
<evidence type="ECO:0000313" key="3">
    <source>
        <dbReference type="Proteomes" id="UP001500420"/>
    </source>
</evidence>
<reference evidence="2 3" key="1">
    <citation type="journal article" date="2019" name="Int. J. Syst. Evol. Microbiol.">
        <title>The Global Catalogue of Microorganisms (GCM) 10K type strain sequencing project: providing services to taxonomists for standard genome sequencing and annotation.</title>
        <authorList>
            <consortium name="The Broad Institute Genomics Platform"/>
            <consortium name="The Broad Institute Genome Sequencing Center for Infectious Disease"/>
            <person name="Wu L."/>
            <person name="Ma J."/>
        </authorList>
    </citation>
    <scope>NUCLEOTIDE SEQUENCE [LARGE SCALE GENOMIC DNA]</scope>
    <source>
        <strain evidence="2 3">JCM 16328</strain>
    </source>
</reference>
<protein>
    <recommendedName>
        <fullName evidence="1">DUF7344 domain-containing protein</fullName>
    </recommendedName>
</protein>
<dbReference type="AlphaFoldDB" id="A0AAV3T9P3"/>